<organism evidence="2 3">
    <name type="scientific">Mucilaginibacter rigui</name>
    <dbReference type="NCBI Taxonomy" id="534635"/>
    <lineage>
        <taxon>Bacteria</taxon>
        <taxon>Pseudomonadati</taxon>
        <taxon>Bacteroidota</taxon>
        <taxon>Sphingobacteriia</taxon>
        <taxon>Sphingobacteriales</taxon>
        <taxon>Sphingobacteriaceae</taxon>
        <taxon>Mucilaginibacter</taxon>
    </lineage>
</organism>
<evidence type="ECO:0000313" key="3">
    <source>
        <dbReference type="Proteomes" id="UP000618754"/>
    </source>
</evidence>
<dbReference type="InterPro" id="IPR009061">
    <property type="entry name" value="DNA-bd_dom_put_sf"/>
</dbReference>
<sequence>MAPQTEGNNILNGQQLSMATFVNQFLTLLTDAVQESVDKAARNVLAELSQQKPTHPGVDNLNDGYLTREQVADLLQISYPTLHRYQCQGLIPVVRIGRKCLYNKKEVLDSLKNVSRKKGRQVK</sequence>
<accession>A0ABR7WZH9</accession>
<name>A0ABR7WZH9_9SPHI</name>
<reference evidence="2 3" key="1">
    <citation type="submission" date="2020-09" db="EMBL/GenBank/DDBJ databases">
        <title>Novel species of Mucilaginibacter isolated from a glacier on the Tibetan Plateau.</title>
        <authorList>
            <person name="Liu Q."/>
            <person name="Xin Y.-H."/>
        </authorList>
    </citation>
    <scope>NUCLEOTIDE SEQUENCE [LARGE SCALE GENOMIC DNA]</scope>
    <source>
        <strain evidence="2 3">CGMCC 1.13878</strain>
    </source>
</reference>
<gene>
    <name evidence="2" type="ORF">IDJ75_00490</name>
</gene>
<dbReference type="SUPFAM" id="SSF46955">
    <property type="entry name" value="Putative DNA-binding domain"/>
    <property type="match status" value="1"/>
</dbReference>
<feature type="domain" description="Helix-turn-helix" evidence="1">
    <location>
        <begin position="65"/>
        <end position="112"/>
    </location>
</feature>
<dbReference type="RefSeq" id="WP_191173660.1">
    <property type="nucleotide sequence ID" value="NZ_JACWMW010000001.1"/>
</dbReference>
<dbReference type="Pfam" id="PF12728">
    <property type="entry name" value="HTH_17"/>
    <property type="match status" value="1"/>
</dbReference>
<dbReference type="InterPro" id="IPR041657">
    <property type="entry name" value="HTH_17"/>
</dbReference>
<dbReference type="InterPro" id="IPR036388">
    <property type="entry name" value="WH-like_DNA-bd_sf"/>
</dbReference>
<comment type="caution">
    <text evidence="2">The sequence shown here is derived from an EMBL/GenBank/DDBJ whole genome shotgun (WGS) entry which is preliminary data.</text>
</comment>
<keyword evidence="3" id="KW-1185">Reference proteome</keyword>
<dbReference type="Gene3D" id="1.10.10.10">
    <property type="entry name" value="Winged helix-like DNA-binding domain superfamily/Winged helix DNA-binding domain"/>
    <property type="match status" value="1"/>
</dbReference>
<evidence type="ECO:0000313" key="2">
    <source>
        <dbReference type="EMBL" id="MBD1383739.1"/>
    </source>
</evidence>
<proteinExistence type="predicted"/>
<evidence type="ECO:0000259" key="1">
    <source>
        <dbReference type="Pfam" id="PF12728"/>
    </source>
</evidence>
<dbReference type="EMBL" id="JACWMW010000001">
    <property type="protein sequence ID" value="MBD1383739.1"/>
    <property type="molecule type" value="Genomic_DNA"/>
</dbReference>
<dbReference type="Proteomes" id="UP000618754">
    <property type="component" value="Unassembled WGS sequence"/>
</dbReference>
<protein>
    <submittedName>
        <fullName evidence="2">Helix-turn-helix domain-containing protein</fullName>
    </submittedName>
</protein>